<protein>
    <submittedName>
        <fullName evidence="2">Uncharacterized protein</fullName>
    </submittedName>
</protein>
<reference evidence="2 3" key="1">
    <citation type="submission" date="2021-06" db="EMBL/GenBank/DDBJ databases">
        <title>Caerostris darwini draft genome.</title>
        <authorList>
            <person name="Kono N."/>
            <person name="Arakawa K."/>
        </authorList>
    </citation>
    <scope>NUCLEOTIDE SEQUENCE [LARGE SCALE GENOMIC DNA]</scope>
</reference>
<organism evidence="2 3">
    <name type="scientific">Caerostris darwini</name>
    <dbReference type="NCBI Taxonomy" id="1538125"/>
    <lineage>
        <taxon>Eukaryota</taxon>
        <taxon>Metazoa</taxon>
        <taxon>Ecdysozoa</taxon>
        <taxon>Arthropoda</taxon>
        <taxon>Chelicerata</taxon>
        <taxon>Arachnida</taxon>
        <taxon>Araneae</taxon>
        <taxon>Araneomorphae</taxon>
        <taxon>Entelegynae</taxon>
        <taxon>Araneoidea</taxon>
        <taxon>Araneidae</taxon>
        <taxon>Caerostris</taxon>
    </lineage>
</organism>
<proteinExistence type="predicted"/>
<keyword evidence="3" id="KW-1185">Reference proteome</keyword>
<sequence length="110" mass="12375">MKSIEHDDTTQRPSYRRNEGLHFRIDKPSRRIVGLPFTLAVIEKNVTFITSYIVTPSRNFETITQPAEPWSIPGTDRPPSHPSEEAEWTQKVITGDSLANPVSARAAQTS</sequence>
<evidence type="ECO:0000313" key="3">
    <source>
        <dbReference type="Proteomes" id="UP001054837"/>
    </source>
</evidence>
<dbReference type="EMBL" id="BPLQ01015199">
    <property type="protein sequence ID" value="GIY86458.1"/>
    <property type="molecule type" value="Genomic_DNA"/>
</dbReference>
<name>A0AAV4WVU8_9ARAC</name>
<dbReference type="Proteomes" id="UP001054837">
    <property type="component" value="Unassembled WGS sequence"/>
</dbReference>
<gene>
    <name evidence="2" type="ORF">CDAR_451951</name>
</gene>
<accession>A0AAV4WVU8</accession>
<evidence type="ECO:0000313" key="2">
    <source>
        <dbReference type="EMBL" id="GIY86458.1"/>
    </source>
</evidence>
<comment type="caution">
    <text evidence="2">The sequence shown here is derived from an EMBL/GenBank/DDBJ whole genome shotgun (WGS) entry which is preliminary data.</text>
</comment>
<feature type="region of interest" description="Disordered" evidence="1">
    <location>
        <begin position="1"/>
        <end position="20"/>
    </location>
</feature>
<evidence type="ECO:0000256" key="1">
    <source>
        <dbReference type="SAM" id="MobiDB-lite"/>
    </source>
</evidence>
<feature type="region of interest" description="Disordered" evidence="1">
    <location>
        <begin position="66"/>
        <end position="85"/>
    </location>
</feature>
<dbReference type="AlphaFoldDB" id="A0AAV4WVU8"/>